<evidence type="ECO:0000313" key="1">
    <source>
        <dbReference type="EMBL" id="APH39443.1"/>
    </source>
</evidence>
<dbReference type="Proteomes" id="UP000267921">
    <property type="component" value="Unassembled WGS sequence"/>
</dbReference>
<proteinExistence type="predicted"/>
<evidence type="ECO:0000313" key="3">
    <source>
        <dbReference type="EMBL" id="SDW98024.1"/>
    </source>
</evidence>
<sequence>MKRYNYPFGKAVLSIPGNILIFDNIDAAGKYTVNNENKHLELMTYSGNISRQSIFFVRNMGKDFPSKNMYKYIVDKSVWKVNLAIHVRENGVR</sequence>
<dbReference type="RefSeq" id="WP_072561867.1">
    <property type="nucleotide sequence ID" value="NZ_CP017921.1"/>
</dbReference>
<dbReference type="AlphaFoldDB" id="A0A1L3Q3N0"/>
<dbReference type="EMBL" id="RJJG01000007">
    <property type="protein sequence ID" value="RNI07732.1"/>
    <property type="molecule type" value="Genomic_DNA"/>
</dbReference>
<dbReference type="EMBL" id="FNMU01000007">
    <property type="protein sequence ID" value="SDW98024.1"/>
    <property type="molecule type" value="Genomic_DNA"/>
</dbReference>
<reference evidence="1 4" key="1">
    <citation type="submission" date="2016-10" db="EMBL/GenBank/DDBJ databases">
        <title>Methanohalophilus halophilus.</title>
        <authorList>
            <person name="L'haridon S."/>
        </authorList>
    </citation>
    <scope>NUCLEOTIDE SEQUENCE [LARGE SCALE GENOMIC DNA]</scope>
    <source>
        <strain evidence="1 4">Z-7982</strain>
    </source>
</reference>
<dbReference type="Proteomes" id="UP000186879">
    <property type="component" value="Chromosome"/>
</dbReference>
<evidence type="ECO:0000313" key="4">
    <source>
        <dbReference type="Proteomes" id="UP000186879"/>
    </source>
</evidence>
<reference evidence="2 6" key="3">
    <citation type="submission" date="2018-10" db="EMBL/GenBank/DDBJ databases">
        <title>Cultivation of a novel Methanohalophilus strain from Kebrit Deep of the Red Sea and a genomic comparison of members of the genus Methanohalophilus.</title>
        <authorList>
            <person name="Guan Y."/>
            <person name="Ngugi D.K."/>
            <person name="Stingl U."/>
        </authorList>
    </citation>
    <scope>NUCLEOTIDE SEQUENCE [LARGE SCALE GENOMIC DNA]</scope>
    <source>
        <strain evidence="2 6">DSM 3094</strain>
    </source>
</reference>
<gene>
    <name evidence="1" type="ORF">BHR79_08090</name>
    <name evidence="2" type="ORF">EFE40_09305</name>
    <name evidence="3" type="ORF">SAMN04515625_2003</name>
</gene>
<dbReference type="KEGG" id="mhaz:BHR79_08090"/>
<dbReference type="Proteomes" id="UP000198669">
    <property type="component" value="Unassembled WGS sequence"/>
</dbReference>
<protein>
    <submittedName>
        <fullName evidence="1">Uncharacterized protein</fullName>
    </submittedName>
</protein>
<dbReference type="GeneID" id="30583721"/>
<evidence type="ECO:0000313" key="2">
    <source>
        <dbReference type="EMBL" id="RNI07732.1"/>
    </source>
</evidence>
<evidence type="ECO:0000313" key="6">
    <source>
        <dbReference type="Proteomes" id="UP000267921"/>
    </source>
</evidence>
<dbReference type="EMBL" id="CP017921">
    <property type="protein sequence ID" value="APH39443.1"/>
    <property type="molecule type" value="Genomic_DNA"/>
</dbReference>
<accession>A0A1L3Q3N0</accession>
<organism evidence="1 4">
    <name type="scientific">Methanohalophilus halophilus</name>
    <dbReference type="NCBI Taxonomy" id="2177"/>
    <lineage>
        <taxon>Archaea</taxon>
        <taxon>Methanobacteriati</taxon>
        <taxon>Methanobacteriota</taxon>
        <taxon>Stenosarchaea group</taxon>
        <taxon>Methanomicrobia</taxon>
        <taxon>Methanosarcinales</taxon>
        <taxon>Methanosarcinaceae</taxon>
        <taxon>Methanohalophilus</taxon>
    </lineage>
</organism>
<keyword evidence="4" id="KW-1185">Reference proteome</keyword>
<name>A0A1L3Q3N0_9EURY</name>
<evidence type="ECO:0000313" key="5">
    <source>
        <dbReference type="Proteomes" id="UP000198669"/>
    </source>
</evidence>
<dbReference type="OrthoDB" id="23266at2206"/>
<dbReference type="STRING" id="2177.BHR79_08090"/>
<reference evidence="3 5" key="2">
    <citation type="submission" date="2016-10" db="EMBL/GenBank/DDBJ databases">
        <authorList>
            <person name="de Groot N.N."/>
        </authorList>
    </citation>
    <scope>NUCLEOTIDE SEQUENCE [LARGE SCALE GENOMIC DNA]</scope>
    <source>
        <strain evidence="3 5">Z-7982</strain>
    </source>
</reference>